<name>D8LCU9_ECTSI</name>
<organism evidence="3 4">
    <name type="scientific">Ectocarpus siliculosus</name>
    <name type="common">Brown alga</name>
    <name type="synonym">Conferva siliculosa</name>
    <dbReference type="NCBI Taxonomy" id="2880"/>
    <lineage>
        <taxon>Eukaryota</taxon>
        <taxon>Sar</taxon>
        <taxon>Stramenopiles</taxon>
        <taxon>Ochrophyta</taxon>
        <taxon>PX clade</taxon>
        <taxon>Phaeophyceae</taxon>
        <taxon>Ectocarpales</taxon>
        <taxon>Ectocarpaceae</taxon>
        <taxon>Ectocarpus</taxon>
    </lineage>
</organism>
<dbReference type="AlphaFoldDB" id="D8LCU9"/>
<feature type="region of interest" description="Disordered" evidence="1">
    <location>
        <begin position="581"/>
        <end position="605"/>
    </location>
</feature>
<dbReference type="OrthoDB" id="4064873at2759"/>
<dbReference type="EMBL" id="FN649759">
    <property type="protein sequence ID" value="CBN75491.1"/>
    <property type="molecule type" value="Genomic_DNA"/>
</dbReference>
<gene>
    <name evidence="3" type="ORF">Esi_0111_0035</name>
</gene>
<dbReference type="Pfam" id="PF00172">
    <property type="entry name" value="Zn_clus"/>
    <property type="match status" value="1"/>
</dbReference>
<dbReference type="EMBL" id="FN647801">
    <property type="protein sequence ID" value="CBN75491.1"/>
    <property type="molecule type" value="Genomic_DNA"/>
</dbReference>
<dbReference type="Gene3D" id="4.10.240.10">
    <property type="entry name" value="Zn(2)-C6 fungal-type DNA-binding domain"/>
    <property type="match status" value="1"/>
</dbReference>
<keyword evidence="4" id="KW-1185">Reference proteome</keyword>
<feature type="domain" description="Zn(2)-C6 fungal-type" evidence="2">
    <location>
        <begin position="4"/>
        <end position="33"/>
    </location>
</feature>
<accession>D8LCU9</accession>
<evidence type="ECO:0000313" key="4">
    <source>
        <dbReference type="Proteomes" id="UP000002630"/>
    </source>
</evidence>
<dbReference type="PROSITE" id="PS50048">
    <property type="entry name" value="ZN2_CY6_FUNGAL_2"/>
    <property type="match status" value="1"/>
</dbReference>
<dbReference type="InterPro" id="IPR036864">
    <property type="entry name" value="Zn2-C6_fun-type_DNA-bd_sf"/>
</dbReference>
<dbReference type="GO" id="GO:0000981">
    <property type="term" value="F:DNA-binding transcription factor activity, RNA polymerase II-specific"/>
    <property type="evidence" value="ECO:0007669"/>
    <property type="project" value="InterPro"/>
</dbReference>
<feature type="compositionally biased region" description="Basic and acidic residues" evidence="1">
    <location>
        <begin position="589"/>
        <end position="598"/>
    </location>
</feature>
<dbReference type="CDD" id="cd00067">
    <property type="entry name" value="GAL4"/>
    <property type="match status" value="1"/>
</dbReference>
<feature type="region of interest" description="Disordered" evidence="1">
    <location>
        <begin position="613"/>
        <end position="632"/>
    </location>
</feature>
<dbReference type="InParanoid" id="D8LCU9"/>
<dbReference type="SUPFAM" id="SSF57701">
    <property type="entry name" value="Zn2/Cys6 DNA-binding domain"/>
    <property type="match status" value="1"/>
</dbReference>
<reference evidence="3 4" key="1">
    <citation type="journal article" date="2010" name="Nature">
        <title>The Ectocarpus genome and the independent evolution of multicellularity in brown algae.</title>
        <authorList>
            <person name="Cock J.M."/>
            <person name="Sterck L."/>
            <person name="Rouze P."/>
            <person name="Scornet D."/>
            <person name="Allen A.E."/>
            <person name="Amoutzias G."/>
            <person name="Anthouard V."/>
            <person name="Artiguenave F."/>
            <person name="Aury J.M."/>
            <person name="Badger J.H."/>
            <person name="Beszteri B."/>
            <person name="Billiau K."/>
            <person name="Bonnet E."/>
            <person name="Bothwell J.H."/>
            <person name="Bowler C."/>
            <person name="Boyen C."/>
            <person name="Brownlee C."/>
            <person name="Carrano C.J."/>
            <person name="Charrier B."/>
            <person name="Cho G.Y."/>
            <person name="Coelho S.M."/>
            <person name="Collen J."/>
            <person name="Corre E."/>
            <person name="Da Silva C."/>
            <person name="Delage L."/>
            <person name="Delaroque N."/>
            <person name="Dittami S.M."/>
            <person name="Doulbeau S."/>
            <person name="Elias M."/>
            <person name="Farnham G."/>
            <person name="Gachon C.M."/>
            <person name="Gschloessl B."/>
            <person name="Heesch S."/>
            <person name="Jabbari K."/>
            <person name="Jubin C."/>
            <person name="Kawai H."/>
            <person name="Kimura K."/>
            <person name="Kloareg B."/>
            <person name="Kupper F.C."/>
            <person name="Lang D."/>
            <person name="Le Bail A."/>
            <person name="Leblanc C."/>
            <person name="Lerouge P."/>
            <person name="Lohr M."/>
            <person name="Lopez P.J."/>
            <person name="Martens C."/>
            <person name="Maumus F."/>
            <person name="Michel G."/>
            <person name="Miranda-Saavedra D."/>
            <person name="Morales J."/>
            <person name="Moreau H."/>
            <person name="Motomura T."/>
            <person name="Nagasato C."/>
            <person name="Napoli C.A."/>
            <person name="Nelson D.R."/>
            <person name="Nyvall-Collen P."/>
            <person name="Peters A.F."/>
            <person name="Pommier C."/>
            <person name="Potin P."/>
            <person name="Poulain J."/>
            <person name="Quesneville H."/>
            <person name="Read B."/>
            <person name="Rensing S.A."/>
            <person name="Ritter A."/>
            <person name="Rousvoal S."/>
            <person name="Samanta M."/>
            <person name="Samson G."/>
            <person name="Schroeder D.C."/>
            <person name="Segurens B."/>
            <person name="Strittmatter M."/>
            <person name="Tonon T."/>
            <person name="Tregear J.W."/>
            <person name="Valentin K."/>
            <person name="von Dassow P."/>
            <person name="Yamagishi T."/>
            <person name="Van de Peer Y."/>
            <person name="Wincker P."/>
        </authorList>
    </citation>
    <scope>NUCLEOTIDE SEQUENCE [LARGE SCALE GENOMIC DNA]</scope>
    <source>
        <strain evidence="4">Ec32 / CCAP1310/4</strain>
    </source>
</reference>
<dbReference type="GO" id="GO:0008270">
    <property type="term" value="F:zinc ion binding"/>
    <property type="evidence" value="ECO:0007669"/>
    <property type="project" value="InterPro"/>
</dbReference>
<evidence type="ECO:0000313" key="3">
    <source>
        <dbReference type="EMBL" id="CBN75491.1"/>
    </source>
</evidence>
<dbReference type="InterPro" id="IPR001138">
    <property type="entry name" value="Zn2Cys6_DnaBD"/>
</dbReference>
<dbReference type="PROSITE" id="PS00463">
    <property type="entry name" value="ZN2_CY6_FUNGAL_1"/>
    <property type="match status" value="1"/>
</dbReference>
<evidence type="ECO:0000259" key="2">
    <source>
        <dbReference type="PROSITE" id="PS50048"/>
    </source>
</evidence>
<protein>
    <recommendedName>
        <fullName evidence="2">Zn(2)-C6 fungal-type domain-containing protein</fullName>
    </recommendedName>
</protein>
<dbReference type="Proteomes" id="UP000002630">
    <property type="component" value="Linkage Group LG34"/>
</dbReference>
<dbReference type="SMART" id="SM00066">
    <property type="entry name" value="GAL4"/>
    <property type="match status" value="1"/>
</dbReference>
<proteinExistence type="predicted"/>
<evidence type="ECO:0000256" key="1">
    <source>
        <dbReference type="SAM" id="MobiDB-lite"/>
    </source>
</evidence>
<sequence>MCRSCSECARKKKSCDGKRPCGRCVRSGDQCTYSERRRYGERARMRQHQPQGPDRNGIKAKDVLLHSTTGALVTSGVLPFKSHIRETMVKIMLPPASSQQPVLGDNCDEGERYFEAVAPGGDLSKISAGNQLAMDPSACTFWCAVALGALVKGSPIESVTSYAQLAEEALANSNSGPGNAEVAKAWVILANLHGFMGDKERFEKYLALSGSFLRSSIEQGSIDTLPVGFAEIVKFKDIANVSCGEWQMESFPVQGENLPPQLNEAATEAELYRYVSRSCVAFEEAIYTTMIEQSESGGNGLCDSEPHGRPGGVLPLPEDFTASDFSKALKSLLDDGDGIDFGPLQEAVDRSSIRRGIGVLFIDGPCIVETAAKGDLHATRERMGRCIEVLERYPGLCRCMIGCHMTHVLLMCLAAAGDSSDRAVYDRLRVISNSFRPPGSQPVPSFVEWRGVGAFCDEIFCRSIEVLVPCGHMRPFLEPPIEGIDADFGTSATGSDIDEGAPHGHGYTQRESLTAFNSIPGKIIGTAPVWPTDSGVESDIVPFLAPRAQPTSPISSRHAFGQSEAGLYSVGVARGVTTPEPSLLGLLESTERDRKPEDTGEDGIVEEDWLDAAHAISDAPCDGGDDTGQRLW</sequence>